<protein>
    <submittedName>
        <fullName evidence="1">Uncharacterized protein</fullName>
    </submittedName>
</protein>
<dbReference type="EMBL" id="JBHSDK010000002">
    <property type="protein sequence ID" value="MFC4334042.1"/>
    <property type="molecule type" value="Genomic_DNA"/>
</dbReference>
<organism evidence="1 2">
    <name type="scientific">Salininema proteolyticum</name>
    <dbReference type="NCBI Taxonomy" id="1607685"/>
    <lineage>
        <taxon>Bacteria</taxon>
        <taxon>Bacillati</taxon>
        <taxon>Actinomycetota</taxon>
        <taxon>Actinomycetes</taxon>
        <taxon>Glycomycetales</taxon>
        <taxon>Glycomycetaceae</taxon>
        <taxon>Salininema</taxon>
    </lineage>
</organism>
<evidence type="ECO:0000313" key="1">
    <source>
        <dbReference type="EMBL" id="MFC4334042.1"/>
    </source>
</evidence>
<keyword evidence="2" id="KW-1185">Reference proteome</keyword>
<dbReference type="Proteomes" id="UP001595823">
    <property type="component" value="Unassembled WGS sequence"/>
</dbReference>
<sequence>MTSDYMPAGTTDLGIITHAGQELRLQLDHATGHVYIFAPDRANRPIEERPPAIIADCRRHQAPRVTIYSAELHERFRTVPDWKVRLCDRIALAVKPYQKCRLAEETR</sequence>
<name>A0ABV8TTX5_9ACTN</name>
<evidence type="ECO:0000313" key="2">
    <source>
        <dbReference type="Proteomes" id="UP001595823"/>
    </source>
</evidence>
<proteinExistence type="predicted"/>
<reference evidence="2" key="1">
    <citation type="journal article" date="2019" name="Int. J. Syst. Evol. Microbiol.">
        <title>The Global Catalogue of Microorganisms (GCM) 10K type strain sequencing project: providing services to taxonomists for standard genome sequencing and annotation.</title>
        <authorList>
            <consortium name="The Broad Institute Genomics Platform"/>
            <consortium name="The Broad Institute Genome Sequencing Center for Infectious Disease"/>
            <person name="Wu L."/>
            <person name="Ma J."/>
        </authorList>
    </citation>
    <scope>NUCLEOTIDE SEQUENCE [LARGE SCALE GENOMIC DNA]</scope>
    <source>
        <strain evidence="2">IBRC-M 10908</strain>
    </source>
</reference>
<gene>
    <name evidence="1" type="ORF">ACFPET_02380</name>
</gene>
<dbReference type="RefSeq" id="WP_380617777.1">
    <property type="nucleotide sequence ID" value="NZ_JBHSDK010000002.1"/>
</dbReference>
<accession>A0ABV8TTX5</accession>
<comment type="caution">
    <text evidence="1">The sequence shown here is derived from an EMBL/GenBank/DDBJ whole genome shotgun (WGS) entry which is preliminary data.</text>
</comment>